<evidence type="ECO:0000313" key="4">
    <source>
        <dbReference type="EMBL" id="MFD2514894.1"/>
    </source>
</evidence>
<dbReference type="RefSeq" id="WP_377508497.1">
    <property type="nucleotide sequence ID" value="NZ_JBHULU010000020.1"/>
</dbReference>
<dbReference type="PANTHER" id="PTHR43673:SF10">
    <property type="entry name" value="NADH DEHYDROGENASE_NAD(P)H NITROREDUCTASE XCC3605-RELATED"/>
    <property type="match status" value="1"/>
</dbReference>
<dbReference type="InterPro" id="IPR000415">
    <property type="entry name" value="Nitroreductase-like"/>
</dbReference>
<organism evidence="4 5">
    <name type="scientific">Pontibacter locisalis</name>
    <dbReference type="NCBI Taxonomy" id="1719035"/>
    <lineage>
        <taxon>Bacteria</taxon>
        <taxon>Pseudomonadati</taxon>
        <taxon>Bacteroidota</taxon>
        <taxon>Cytophagia</taxon>
        <taxon>Cytophagales</taxon>
        <taxon>Hymenobacteraceae</taxon>
        <taxon>Pontibacter</taxon>
    </lineage>
</organism>
<reference evidence="5" key="1">
    <citation type="journal article" date="2019" name="Int. J. Syst. Evol. Microbiol.">
        <title>The Global Catalogue of Microorganisms (GCM) 10K type strain sequencing project: providing services to taxonomists for standard genome sequencing and annotation.</title>
        <authorList>
            <consortium name="The Broad Institute Genomics Platform"/>
            <consortium name="The Broad Institute Genome Sequencing Center for Infectious Disease"/>
            <person name="Wu L."/>
            <person name="Ma J."/>
        </authorList>
    </citation>
    <scope>NUCLEOTIDE SEQUENCE [LARGE SCALE GENOMIC DNA]</scope>
    <source>
        <strain evidence="5">KCTC 42498</strain>
    </source>
</reference>
<feature type="domain" description="Nitroreductase" evidence="3">
    <location>
        <begin position="16"/>
        <end position="160"/>
    </location>
</feature>
<sequence length="196" mass="22028">MTKTSTENKIAVHNLIENRWSPRAFADTPVEQEQLQALFEAARWAPSAMNEQPWRFIYATKDDKEAYERLLSCLVEANQVWAKKAPVLFVSVAKRTYDFNGNANGHAWHDVGMATANLVLQATDLDLHVHLMGGFSAEKAREALDIPEGFEAVAMGAVGYVGDPEGLPEQLKARELAPRQRKPLHEIVFNGKWEQK</sequence>
<keyword evidence="2" id="KW-0560">Oxidoreductase</keyword>
<dbReference type="SUPFAM" id="SSF55469">
    <property type="entry name" value="FMN-dependent nitroreductase-like"/>
    <property type="match status" value="1"/>
</dbReference>
<proteinExistence type="inferred from homology"/>
<comment type="caution">
    <text evidence="4">The sequence shown here is derived from an EMBL/GenBank/DDBJ whole genome shotgun (WGS) entry which is preliminary data.</text>
</comment>
<keyword evidence="5" id="KW-1185">Reference proteome</keyword>
<evidence type="ECO:0000256" key="2">
    <source>
        <dbReference type="ARBA" id="ARBA00023002"/>
    </source>
</evidence>
<dbReference type="Gene3D" id="3.40.109.10">
    <property type="entry name" value="NADH Oxidase"/>
    <property type="match status" value="1"/>
</dbReference>
<dbReference type="PANTHER" id="PTHR43673">
    <property type="entry name" value="NAD(P)H NITROREDUCTASE YDGI-RELATED"/>
    <property type="match status" value="1"/>
</dbReference>
<dbReference type="Proteomes" id="UP001597544">
    <property type="component" value="Unassembled WGS sequence"/>
</dbReference>
<dbReference type="InterPro" id="IPR029479">
    <property type="entry name" value="Nitroreductase"/>
</dbReference>
<evidence type="ECO:0000259" key="3">
    <source>
        <dbReference type="Pfam" id="PF00881"/>
    </source>
</evidence>
<evidence type="ECO:0000256" key="1">
    <source>
        <dbReference type="ARBA" id="ARBA00007118"/>
    </source>
</evidence>
<protein>
    <submittedName>
        <fullName evidence="4">Nitroreductase family protein</fullName>
    </submittedName>
</protein>
<dbReference type="CDD" id="cd02138">
    <property type="entry name" value="TdsD-like"/>
    <property type="match status" value="1"/>
</dbReference>
<gene>
    <name evidence="4" type="ORF">ACFSRY_13540</name>
</gene>
<evidence type="ECO:0000313" key="5">
    <source>
        <dbReference type="Proteomes" id="UP001597544"/>
    </source>
</evidence>
<dbReference type="Pfam" id="PF00881">
    <property type="entry name" value="Nitroreductase"/>
    <property type="match status" value="1"/>
</dbReference>
<name>A0ABW5IQ54_9BACT</name>
<dbReference type="EMBL" id="JBHULU010000020">
    <property type="protein sequence ID" value="MFD2514894.1"/>
    <property type="molecule type" value="Genomic_DNA"/>
</dbReference>
<comment type="similarity">
    <text evidence="1">Belongs to the nitroreductase family.</text>
</comment>
<accession>A0ABW5IQ54</accession>